<organism evidence="1 2">
    <name type="scientific">Naganishia vaughanmartiniae</name>
    <dbReference type="NCBI Taxonomy" id="1424756"/>
    <lineage>
        <taxon>Eukaryota</taxon>
        <taxon>Fungi</taxon>
        <taxon>Dikarya</taxon>
        <taxon>Basidiomycota</taxon>
        <taxon>Agaricomycotina</taxon>
        <taxon>Tremellomycetes</taxon>
        <taxon>Filobasidiales</taxon>
        <taxon>Filobasidiaceae</taxon>
        <taxon>Naganishia</taxon>
    </lineage>
</organism>
<comment type="caution">
    <text evidence="1">The sequence shown here is derived from an EMBL/GenBank/DDBJ whole genome shotgun (WGS) entry which is preliminary data.</text>
</comment>
<reference evidence="1" key="1">
    <citation type="submission" date="2023-04" db="EMBL/GenBank/DDBJ databases">
        <title>Draft Genome sequencing of Naganishia species isolated from polar environments using Oxford Nanopore Technology.</title>
        <authorList>
            <person name="Leo P."/>
            <person name="Venkateswaran K."/>
        </authorList>
    </citation>
    <scope>NUCLEOTIDE SEQUENCE</scope>
    <source>
        <strain evidence="1">MNA-CCFEE 5425</strain>
    </source>
</reference>
<evidence type="ECO:0000313" key="1">
    <source>
        <dbReference type="EMBL" id="KAJ9115032.1"/>
    </source>
</evidence>
<protein>
    <submittedName>
        <fullName evidence="1">Uncharacterized protein</fullName>
    </submittedName>
</protein>
<evidence type="ECO:0000313" key="2">
    <source>
        <dbReference type="Proteomes" id="UP001243375"/>
    </source>
</evidence>
<proteinExistence type="predicted"/>
<name>A0ACC2WVF6_9TREE</name>
<accession>A0ACC2WVF6</accession>
<gene>
    <name evidence="1" type="ORF">QFC22_005360</name>
</gene>
<dbReference type="Proteomes" id="UP001243375">
    <property type="component" value="Unassembled WGS sequence"/>
</dbReference>
<dbReference type="EMBL" id="JASBWU010000017">
    <property type="protein sequence ID" value="KAJ9115032.1"/>
    <property type="molecule type" value="Genomic_DNA"/>
</dbReference>
<keyword evidence="2" id="KW-1185">Reference proteome</keyword>
<sequence length="473" mass="52355">MTDSWKSPQYAPNSDIEADNKEESESSDFEASPKAEVKGASDPWNDPEDDDDDDDDEDDDTFLRDNASPDYLNSTKTNDNAQPKGNGAWDALHSDDDDDEDDDIPAGLTVGGRDTKNSSRNQSTGPYGTPNGGTADVGRSDHEGVEGPQRKKQRTSNEESSGSEQRAEQPNEIMNSQSELASHRAVPLPTKPVYAAPGPPAPPRSNVPPGQSVGRAHQSRHASAPHHPTPGLLMSSFFGITPRDEFVRIIGEWLLKVCHGLQGVERQHATLNQCLNKEVEYCSGRAGPHPILPPHSYYPITYKHTYTTDTFFPASQAAVNGGFHQAKRRLTTDDKTGQVVEVMEKCKIANLNIFSPNEEFDWRVSVNIEIPTEVQPNETSRYMRRKDRVSYKHNLFQIDLTQVNKPLSANAPPPVHELEIEVLDASDLLTQGWNDGQGLPNQFEPQLISLLNTVRLLNRNAGPKFSQPPKRQP</sequence>